<dbReference type="GO" id="GO:0043565">
    <property type="term" value="F:sequence-specific DNA binding"/>
    <property type="evidence" value="ECO:0007669"/>
    <property type="project" value="InterPro"/>
</dbReference>
<dbReference type="PROSITE" id="PS00041">
    <property type="entry name" value="HTH_ARAC_FAMILY_1"/>
    <property type="match status" value="1"/>
</dbReference>
<keyword evidence="1" id="KW-0805">Transcription regulation</keyword>
<protein>
    <submittedName>
        <fullName evidence="5">Helix-turn-helix domain-containing protein</fullName>
    </submittedName>
</protein>
<evidence type="ECO:0000259" key="4">
    <source>
        <dbReference type="PROSITE" id="PS01124"/>
    </source>
</evidence>
<dbReference type="PANTHER" id="PTHR43280">
    <property type="entry name" value="ARAC-FAMILY TRANSCRIPTIONAL REGULATOR"/>
    <property type="match status" value="1"/>
</dbReference>
<dbReference type="Pfam" id="PF12833">
    <property type="entry name" value="HTH_18"/>
    <property type="match status" value="1"/>
</dbReference>
<dbReference type="InterPro" id="IPR020449">
    <property type="entry name" value="Tscrpt_reg_AraC-type_HTH"/>
</dbReference>
<dbReference type="SMART" id="SM00342">
    <property type="entry name" value="HTH_ARAC"/>
    <property type="match status" value="1"/>
</dbReference>
<feature type="domain" description="HTH araC/xylS-type" evidence="4">
    <location>
        <begin position="39"/>
        <end position="137"/>
    </location>
</feature>
<comment type="caution">
    <text evidence="5">The sequence shown here is derived from an EMBL/GenBank/DDBJ whole genome shotgun (WGS) entry which is preliminary data.</text>
</comment>
<evidence type="ECO:0000313" key="6">
    <source>
        <dbReference type="Proteomes" id="UP000886890"/>
    </source>
</evidence>
<dbReference type="InterPro" id="IPR009057">
    <property type="entry name" value="Homeodomain-like_sf"/>
</dbReference>
<dbReference type="InterPro" id="IPR018062">
    <property type="entry name" value="HTH_AraC-typ_CS"/>
</dbReference>
<dbReference type="InterPro" id="IPR018060">
    <property type="entry name" value="HTH_AraC"/>
</dbReference>
<organism evidence="5 6">
    <name type="scientific">Candidatus Fusicatenibacter merdavium</name>
    <dbReference type="NCBI Taxonomy" id="2838600"/>
    <lineage>
        <taxon>Bacteria</taxon>
        <taxon>Bacillati</taxon>
        <taxon>Bacillota</taxon>
        <taxon>Clostridia</taxon>
        <taxon>Lachnospirales</taxon>
        <taxon>Lachnospiraceae</taxon>
        <taxon>Fusicatenibacter</taxon>
    </lineage>
</organism>
<dbReference type="AlphaFoldDB" id="A0A9D1XDF0"/>
<name>A0A9D1XDF0_9FIRM</name>
<dbReference type="SUPFAM" id="SSF46689">
    <property type="entry name" value="Homeodomain-like"/>
    <property type="match status" value="2"/>
</dbReference>
<accession>A0A9D1XDF0</accession>
<evidence type="ECO:0000256" key="3">
    <source>
        <dbReference type="ARBA" id="ARBA00023163"/>
    </source>
</evidence>
<reference evidence="5" key="2">
    <citation type="submission" date="2021-04" db="EMBL/GenBank/DDBJ databases">
        <authorList>
            <person name="Gilroy R."/>
        </authorList>
    </citation>
    <scope>NUCLEOTIDE SEQUENCE</scope>
    <source>
        <strain evidence="5">CHK183-1962</strain>
    </source>
</reference>
<dbReference type="EMBL" id="DXEK01000096">
    <property type="protein sequence ID" value="HIX77106.1"/>
    <property type="molecule type" value="Genomic_DNA"/>
</dbReference>
<dbReference type="PROSITE" id="PS01124">
    <property type="entry name" value="HTH_ARAC_FAMILY_2"/>
    <property type="match status" value="1"/>
</dbReference>
<evidence type="ECO:0000313" key="5">
    <source>
        <dbReference type="EMBL" id="HIX77106.1"/>
    </source>
</evidence>
<proteinExistence type="predicted"/>
<dbReference type="Proteomes" id="UP000886890">
    <property type="component" value="Unassembled WGS sequence"/>
</dbReference>
<dbReference type="PANTHER" id="PTHR43280:SF2">
    <property type="entry name" value="HTH-TYPE TRANSCRIPTIONAL REGULATOR EXSA"/>
    <property type="match status" value="1"/>
</dbReference>
<reference evidence="5" key="1">
    <citation type="journal article" date="2021" name="PeerJ">
        <title>Extensive microbial diversity within the chicken gut microbiome revealed by metagenomics and culture.</title>
        <authorList>
            <person name="Gilroy R."/>
            <person name="Ravi A."/>
            <person name="Getino M."/>
            <person name="Pursley I."/>
            <person name="Horton D.L."/>
            <person name="Alikhan N.F."/>
            <person name="Baker D."/>
            <person name="Gharbi K."/>
            <person name="Hall N."/>
            <person name="Watson M."/>
            <person name="Adriaenssens E.M."/>
            <person name="Foster-Nyarko E."/>
            <person name="Jarju S."/>
            <person name="Secka A."/>
            <person name="Antonio M."/>
            <person name="Oren A."/>
            <person name="Chaudhuri R.R."/>
            <person name="La Ragione R."/>
            <person name="Hildebrand F."/>
            <person name="Pallen M.J."/>
        </authorList>
    </citation>
    <scope>NUCLEOTIDE SEQUENCE</scope>
    <source>
        <strain evidence="5">CHK183-1962</strain>
    </source>
</reference>
<dbReference type="PRINTS" id="PR00032">
    <property type="entry name" value="HTHARAC"/>
</dbReference>
<gene>
    <name evidence="5" type="ORF">H9734_05870</name>
</gene>
<keyword evidence="3" id="KW-0804">Transcription</keyword>
<dbReference type="GO" id="GO:0003700">
    <property type="term" value="F:DNA-binding transcription factor activity"/>
    <property type="evidence" value="ECO:0007669"/>
    <property type="project" value="InterPro"/>
</dbReference>
<evidence type="ECO:0000256" key="2">
    <source>
        <dbReference type="ARBA" id="ARBA00023125"/>
    </source>
</evidence>
<keyword evidence="2" id="KW-0238">DNA-binding</keyword>
<dbReference type="Gene3D" id="1.10.10.60">
    <property type="entry name" value="Homeodomain-like"/>
    <property type="match status" value="2"/>
</dbReference>
<evidence type="ECO:0000256" key="1">
    <source>
        <dbReference type="ARBA" id="ARBA00023015"/>
    </source>
</evidence>
<sequence>MRPLYQDLISVFRTLYCHRSELPHRRPGGQDQQTQIRLQKMLRYIQDHFSEDFSLEQLSASAGISRSEAGRCFKKYYAQSPMNYVALYRLKYAQELLLKSSLSISEIAAECGFRDSSYFVKVFRKYLGQTPSEYRKASLA</sequence>